<dbReference type="EMBL" id="LR828257">
    <property type="protein sequence ID" value="CAD0302112.1"/>
    <property type="molecule type" value="Genomic_DNA"/>
</dbReference>
<accession>A0A6V7BJU4</accession>
<evidence type="ECO:0000256" key="1">
    <source>
        <dbReference type="SAM" id="Phobius"/>
    </source>
</evidence>
<organism evidence="2 3">
    <name type="scientific">Xanthomonas hortorum pv. vitians</name>
    <dbReference type="NCBI Taxonomy" id="83224"/>
    <lineage>
        <taxon>Bacteria</taxon>
        <taxon>Pseudomonadati</taxon>
        <taxon>Pseudomonadota</taxon>
        <taxon>Gammaproteobacteria</taxon>
        <taxon>Lysobacterales</taxon>
        <taxon>Lysobacteraceae</taxon>
        <taxon>Xanthomonas</taxon>
    </lineage>
</organism>
<reference evidence="2 3" key="1">
    <citation type="submission" date="2020-07" db="EMBL/GenBank/DDBJ databases">
        <authorList>
            <person name="Pothier F. J."/>
        </authorList>
    </citation>
    <scope>NUCLEOTIDE SEQUENCE [LARGE SCALE GENOMIC DNA]</scope>
    <source>
        <strain evidence="2 3">CFBP 498</strain>
    </source>
</reference>
<dbReference type="AlphaFoldDB" id="A0A6V7BJU4"/>
<feature type="transmembrane region" description="Helical" evidence="1">
    <location>
        <begin position="86"/>
        <end position="110"/>
    </location>
</feature>
<gene>
    <name evidence="2" type="ORF">CFBP498_03400</name>
</gene>
<evidence type="ECO:0000313" key="3">
    <source>
        <dbReference type="Proteomes" id="UP000515406"/>
    </source>
</evidence>
<feature type="transmembrane region" description="Helical" evidence="1">
    <location>
        <begin position="162"/>
        <end position="182"/>
    </location>
</feature>
<feature type="transmembrane region" description="Helical" evidence="1">
    <location>
        <begin position="130"/>
        <end position="150"/>
    </location>
</feature>
<name>A0A6V7BJU4_9XANT</name>
<protein>
    <submittedName>
        <fullName evidence="2">Uncharacterized protein</fullName>
    </submittedName>
</protein>
<sequence>MDLLPARVFVRTYQLVRQLARKSHRNLVRYWLLCGVRAHGFRGRPHHPTRQERVLTIHSSRCRFAARLNSSVRPHVRNMATTHNPLLLVAAGLNALAALLHLGCIAAGPAGYRLLGAGDGMAQMASAGHWYPTVVTLIIVSILLVWALYALSGAGLVRRLPLLRWVLLAITGVYLLRGLFFVPLMAHFPGNSMTFWYASSAICLAFGIVHAVGLRQSWSRL</sequence>
<keyword evidence="1" id="KW-0472">Membrane</keyword>
<feature type="transmembrane region" description="Helical" evidence="1">
    <location>
        <begin position="194"/>
        <end position="214"/>
    </location>
</feature>
<evidence type="ECO:0000313" key="2">
    <source>
        <dbReference type="EMBL" id="CAD0302112.1"/>
    </source>
</evidence>
<proteinExistence type="predicted"/>
<dbReference type="EMBL" id="LR828257">
    <property type="protein sequence ID" value="CAD0302117.1"/>
    <property type="molecule type" value="Genomic_DNA"/>
</dbReference>
<dbReference type="Proteomes" id="UP000515406">
    <property type="component" value="Chromosome"/>
</dbReference>
<keyword evidence="3" id="KW-1185">Reference proteome</keyword>
<keyword evidence="1" id="KW-0812">Transmembrane</keyword>
<keyword evidence="1" id="KW-1133">Transmembrane helix</keyword>